<comment type="caution">
    <text evidence="6">The sequence shown here is derived from an EMBL/GenBank/DDBJ whole genome shotgun (WGS) entry which is preliminary data.</text>
</comment>
<dbReference type="Gene3D" id="3.40.800.20">
    <property type="entry name" value="Histone deacetylase domain"/>
    <property type="match status" value="1"/>
</dbReference>
<keyword evidence="4" id="KW-0006">Acetoin catabolism</keyword>
<gene>
    <name evidence="6" type="ORF">Q7X28_07090</name>
</gene>
<dbReference type="InterPro" id="IPR037138">
    <property type="entry name" value="His_deacetylse_dom_sf"/>
</dbReference>
<dbReference type="GO" id="GO:0045150">
    <property type="term" value="P:acetoin catabolic process"/>
    <property type="evidence" value="ECO:0007669"/>
    <property type="project" value="UniProtKB-KW"/>
</dbReference>
<evidence type="ECO:0000313" key="7">
    <source>
        <dbReference type="Proteomes" id="UP001178281"/>
    </source>
</evidence>
<organism evidence="6 7">
    <name type="scientific">Tsukamurella strandjordii</name>
    <dbReference type="NCBI Taxonomy" id="147577"/>
    <lineage>
        <taxon>Bacteria</taxon>
        <taxon>Bacillati</taxon>
        <taxon>Actinomycetota</taxon>
        <taxon>Actinomycetes</taxon>
        <taxon>Mycobacteriales</taxon>
        <taxon>Tsukamurellaceae</taxon>
        <taxon>Tsukamurella</taxon>
    </lineage>
</organism>
<dbReference type="PRINTS" id="PR01270">
    <property type="entry name" value="HDASUPER"/>
</dbReference>
<dbReference type="Pfam" id="PF00850">
    <property type="entry name" value="Hist_deacetyl"/>
    <property type="match status" value="1"/>
</dbReference>
<evidence type="ECO:0000313" key="6">
    <source>
        <dbReference type="EMBL" id="MDP0397686.1"/>
    </source>
</evidence>
<keyword evidence="7" id="KW-1185">Reference proteome</keyword>
<dbReference type="PANTHER" id="PTHR10625">
    <property type="entry name" value="HISTONE DEACETYLASE HDAC1-RELATED"/>
    <property type="match status" value="1"/>
</dbReference>
<accession>A0AA90SQ84</accession>
<dbReference type="Proteomes" id="UP001178281">
    <property type="component" value="Unassembled WGS sequence"/>
</dbReference>
<dbReference type="SUPFAM" id="SSF52768">
    <property type="entry name" value="Arginase/deacetylase"/>
    <property type="match status" value="1"/>
</dbReference>
<dbReference type="RefSeq" id="WP_305110802.1">
    <property type="nucleotide sequence ID" value="NZ_JAUTIX010000002.1"/>
</dbReference>
<dbReference type="CDD" id="cd09994">
    <property type="entry name" value="HDAC_AcuC_like"/>
    <property type="match status" value="1"/>
</dbReference>
<comment type="pathway">
    <text evidence="1">Ketone degradation; acetoin degradation.</text>
</comment>
<dbReference type="PANTHER" id="PTHR10625:SF10">
    <property type="entry name" value="HISTONE DEACETYLASE HDAC1"/>
    <property type="match status" value="1"/>
</dbReference>
<dbReference type="GO" id="GO:0004407">
    <property type="term" value="F:histone deacetylase activity"/>
    <property type="evidence" value="ECO:0007669"/>
    <property type="project" value="TreeGrafter"/>
</dbReference>
<feature type="domain" description="Histone deacetylase" evidence="5">
    <location>
        <begin position="24"/>
        <end position="319"/>
    </location>
</feature>
<sequence length="410" mass="43787">MARFPDSQVVWDPSVLEYRFSHSHPMDPVRLRLTMELSRMLGVIDGAEVVAPPGFDVADLARAHTDDYQAAVRVAGSGRSRIDLTGFGLGNDDNPVFLHMHEAAASIVGSTLTGAKAIASGAATRAANIAGGMHHAMRTHASGFCVYNDIAISISWLLDNGFDRIAYIDVDAHHGDGVQAAFWNDPRVLTISVHEDPQHLWPGTGFPSELGGPEARGTAVNVPVPAFCPDGLWLRAFHAVVPSVVREFRPQLIVSQCGCDSHAADPLTDLSLSVDGQRAAMLAMRDLADEVCDGRWLAVGGGGYQLVSVVPRAWTHLLGAVVGVDVDPATPIPQEWKDLVAQIPADRLGGEAGPIPDTMGEGGDTHYTPWEPSSFDPTAPSIDAATDRFIARARSAVFPLHGLDPEDPRD</sequence>
<name>A0AA90SQ84_9ACTN</name>
<evidence type="ECO:0000256" key="1">
    <source>
        <dbReference type="ARBA" id="ARBA00005101"/>
    </source>
</evidence>
<dbReference type="PRINTS" id="PR01272">
    <property type="entry name" value="ACUCPROTEIN"/>
</dbReference>
<dbReference type="GO" id="GO:0040029">
    <property type="term" value="P:epigenetic regulation of gene expression"/>
    <property type="evidence" value="ECO:0007669"/>
    <property type="project" value="TreeGrafter"/>
</dbReference>
<comment type="similarity">
    <text evidence="2">Belongs to the histone deacetylase family.</text>
</comment>
<dbReference type="InterPro" id="IPR023696">
    <property type="entry name" value="Ureohydrolase_dom_sf"/>
</dbReference>
<dbReference type="InterPro" id="IPR023801">
    <property type="entry name" value="His_deacetylse_dom"/>
</dbReference>
<protein>
    <recommendedName>
        <fullName evidence="3">Acetoin utilization protein AcuC</fullName>
    </recommendedName>
</protein>
<dbReference type="InterPro" id="IPR003085">
    <property type="entry name" value="AcuC"/>
</dbReference>
<dbReference type="InterPro" id="IPR000286">
    <property type="entry name" value="HDACs"/>
</dbReference>
<dbReference type="AlphaFoldDB" id="A0AA90SQ84"/>
<reference evidence="6" key="1">
    <citation type="submission" date="2023-08" db="EMBL/GenBank/DDBJ databases">
        <title>The draft genome of Tsukamurella strandjordii strain 050030.</title>
        <authorList>
            <person name="Zhao F."/>
            <person name="Feng Y."/>
            <person name="Zong Z."/>
        </authorList>
    </citation>
    <scope>NUCLEOTIDE SEQUENCE</scope>
    <source>
        <strain evidence="6">050030</strain>
    </source>
</reference>
<evidence type="ECO:0000259" key="5">
    <source>
        <dbReference type="Pfam" id="PF00850"/>
    </source>
</evidence>
<evidence type="ECO:0000256" key="2">
    <source>
        <dbReference type="ARBA" id="ARBA00005947"/>
    </source>
</evidence>
<evidence type="ECO:0000256" key="3">
    <source>
        <dbReference type="ARBA" id="ARBA00020218"/>
    </source>
</evidence>
<dbReference type="EMBL" id="JAUTIX010000002">
    <property type="protein sequence ID" value="MDP0397686.1"/>
    <property type="molecule type" value="Genomic_DNA"/>
</dbReference>
<proteinExistence type="inferred from homology"/>
<evidence type="ECO:0000256" key="4">
    <source>
        <dbReference type="ARBA" id="ARBA00022627"/>
    </source>
</evidence>